<name>A0A1S4C3B6_TOBAC</name>
<dbReference type="OrthoDB" id="1750137at2759"/>
<dbReference type="RefSeq" id="XP_016495559.1">
    <property type="nucleotide sequence ID" value="XM_016640073.1"/>
</dbReference>
<reference evidence="1" key="1">
    <citation type="journal article" date="2014" name="Nat. Commun.">
        <title>The tobacco genome sequence and its comparison with those of tomato and potato.</title>
        <authorList>
            <person name="Sierro N."/>
            <person name="Battey J.N."/>
            <person name="Ouadi S."/>
            <person name="Bakaher N."/>
            <person name="Bovet L."/>
            <person name="Willig A."/>
            <person name="Goepfert S."/>
            <person name="Peitsch M.C."/>
            <person name="Ivanov N.V."/>
        </authorList>
    </citation>
    <scope>NUCLEOTIDE SEQUENCE [LARGE SCALE GENOMIC DNA]</scope>
</reference>
<dbReference type="Proteomes" id="UP000790787">
    <property type="component" value="Chromosome 7"/>
</dbReference>
<dbReference type="PANTHER" id="PTHR37610">
    <property type="entry name" value="CCHC-TYPE DOMAIN-CONTAINING PROTEIN"/>
    <property type="match status" value="1"/>
</dbReference>
<protein>
    <submittedName>
        <fullName evidence="2">Uncharacterized protein LOC107814629</fullName>
    </submittedName>
</protein>
<dbReference type="PaxDb" id="4097-A0A1S4C3B6"/>
<dbReference type="KEGG" id="nta:107814629"/>
<gene>
    <name evidence="2" type="primary">LOC107814629</name>
</gene>
<dbReference type="GeneID" id="107814629"/>
<dbReference type="RefSeq" id="XP_016495559.2">
    <property type="nucleotide sequence ID" value="XM_016640073.2"/>
</dbReference>
<evidence type="ECO:0000313" key="1">
    <source>
        <dbReference type="Proteomes" id="UP000790787"/>
    </source>
</evidence>
<dbReference type="Pfam" id="PF14223">
    <property type="entry name" value="Retrotran_gag_2"/>
    <property type="match status" value="1"/>
</dbReference>
<sequence>MVTSWLLNSLTKNIVNSVLYSKTSKDLWTDLEHRFGQPDSAKLYHLQKELVDSVQGSDDIAGYFTKLKCLWDELDTLNTNVHCSCNCNCGGKQKMIQFKDDERLIQFFMGLNETYTQARSNILMINPLPTVNHAYSLLMQHENQREVHSPSQFPGDGSLFMAGKQATFTQSNSQPKVDNNKGNPNYKGKKNNQMCSYCKMTNHTIQNCYRLVGFPSDFKFAKSKKFQGLIRSNAANTTDESETIQNNSIEGPQFAQKLSSN</sequence>
<dbReference type="PANTHER" id="PTHR37610:SF6">
    <property type="entry name" value="GAG-POLYPEPTIDE OF LTR COPIA-TYPE-RELATED"/>
    <property type="match status" value="1"/>
</dbReference>
<accession>A0A1S4C3B6</accession>
<reference evidence="2" key="2">
    <citation type="submission" date="2025-08" db="UniProtKB">
        <authorList>
            <consortium name="RefSeq"/>
        </authorList>
    </citation>
    <scope>IDENTIFICATION</scope>
    <source>
        <tissue evidence="2">Leaf</tissue>
    </source>
</reference>
<dbReference type="AlphaFoldDB" id="A0A1S4C3B6"/>
<dbReference type="OMA" id="FTELNCI"/>
<evidence type="ECO:0000313" key="2">
    <source>
        <dbReference type="RefSeq" id="XP_016495559.2"/>
    </source>
</evidence>
<organism evidence="1 2">
    <name type="scientific">Nicotiana tabacum</name>
    <name type="common">Common tobacco</name>
    <dbReference type="NCBI Taxonomy" id="4097"/>
    <lineage>
        <taxon>Eukaryota</taxon>
        <taxon>Viridiplantae</taxon>
        <taxon>Streptophyta</taxon>
        <taxon>Embryophyta</taxon>
        <taxon>Tracheophyta</taxon>
        <taxon>Spermatophyta</taxon>
        <taxon>Magnoliopsida</taxon>
        <taxon>eudicotyledons</taxon>
        <taxon>Gunneridae</taxon>
        <taxon>Pentapetalae</taxon>
        <taxon>asterids</taxon>
        <taxon>lamiids</taxon>
        <taxon>Solanales</taxon>
        <taxon>Solanaceae</taxon>
        <taxon>Nicotianoideae</taxon>
        <taxon>Nicotianeae</taxon>
        <taxon>Nicotiana</taxon>
    </lineage>
</organism>
<proteinExistence type="predicted"/>
<keyword evidence="1" id="KW-1185">Reference proteome</keyword>